<evidence type="ECO:0000313" key="2">
    <source>
        <dbReference type="Proteomes" id="UP000015106"/>
    </source>
</evidence>
<reference evidence="2" key="1">
    <citation type="journal article" date="2013" name="Nature">
        <title>Draft genome of the wheat A-genome progenitor Triticum urartu.</title>
        <authorList>
            <person name="Ling H.Q."/>
            <person name="Zhao S."/>
            <person name="Liu D."/>
            <person name="Wang J."/>
            <person name="Sun H."/>
            <person name="Zhang C."/>
            <person name="Fan H."/>
            <person name="Li D."/>
            <person name="Dong L."/>
            <person name="Tao Y."/>
            <person name="Gao C."/>
            <person name="Wu H."/>
            <person name="Li Y."/>
            <person name="Cui Y."/>
            <person name="Guo X."/>
            <person name="Zheng S."/>
            <person name="Wang B."/>
            <person name="Yu K."/>
            <person name="Liang Q."/>
            <person name="Yang W."/>
            <person name="Lou X."/>
            <person name="Chen J."/>
            <person name="Feng M."/>
            <person name="Jian J."/>
            <person name="Zhang X."/>
            <person name="Luo G."/>
            <person name="Jiang Y."/>
            <person name="Liu J."/>
            <person name="Wang Z."/>
            <person name="Sha Y."/>
            <person name="Zhang B."/>
            <person name="Wu H."/>
            <person name="Tang D."/>
            <person name="Shen Q."/>
            <person name="Xue P."/>
            <person name="Zou S."/>
            <person name="Wang X."/>
            <person name="Liu X."/>
            <person name="Wang F."/>
            <person name="Yang Y."/>
            <person name="An X."/>
            <person name="Dong Z."/>
            <person name="Zhang K."/>
            <person name="Zhang X."/>
            <person name="Luo M.C."/>
            <person name="Dvorak J."/>
            <person name="Tong Y."/>
            <person name="Wang J."/>
            <person name="Yang H."/>
            <person name="Li Z."/>
            <person name="Wang D."/>
            <person name="Zhang A."/>
            <person name="Wang J."/>
        </authorList>
    </citation>
    <scope>NUCLEOTIDE SEQUENCE</scope>
    <source>
        <strain evidence="2">cv. G1812</strain>
    </source>
</reference>
<reference evidence="1" key="2">
    <citation type="submission" date="2018-03" db="EMBL/GenBank/DDBJ databases">
        <title>The Triticum urartu genome reveals the dynamic nature of wheat genome evolution.</title>
        <authorList>
            <person name="Ling H."/>
            <person name="Ma B."/>
            <person name="Shi X."/>
            <person name="Liu H."/>
            <person name="Dong L."/>
            <person name="Sun H."/>
            <person name="Cao Y."/>
            <person name="Gao Q."/>
            <person name="Zheng S."/>
            <person name="Li Y."/>
            <person name="Yu Y."/>
            <person name="Du H."/>
            <person name="Qi M."/>
            <person name="Li Y."/>
            <person name="Yu H."/>
            <person name="Cui Y."/>
            <person name="Wang N."/>
            <person name="Chen C."/>
            <person name="Wu H."/>
            <person name="Zhao Y."/>
            <person name="Zhang J."/>
            <person name="Li Y."/>
            <person name="Zhou W."/>
            <person name="Zhang B."/>
            <person name="Hu W."/>
            <person name="Eijk M."/>
            <person name="Tang J."/>
            <person name="Witsenboer H."/>
            <person name="Zhao S."/>
            <person name="Li Z."/>
            <person name="Zhang A."/>
            <person name="Wang D."/>
            <person name="Liang C."/>
        </authorList>
    </citation>
    <scope>NUCLEOTIDE SEQUENCE [LARGE SCALE GENOMIC DNA]</scope>
    <source>
        <strain evidence="1">cv. G1812</strain>
    </source>
</reference>
<dbReference type="EnsemblPlants" id="TuG1812G0300002897.01.T03">
    <property type="protein sequence ID" value="TuG1812G0300002897.01.T03"/>
    <property type="gene ID" value="TuG1812G0300002897.01"/>
</dbReference>
<gene>
    <name evidence="1" type="primary">LOC125544344</name>
</gene>
<organism evidence="1 2">
    <name type="scientific">Triticum urartu</name>
    <name type="common">Red wild einkorn</name>
    <name type="synonym">Crithodium urartu</name>
    <dbReference type="NCBI Taxonomy" id="4572"/>
    <lineage>
        <taxon>Eukaryota</taxon>
        <taxon>Viridiplantae</taxon>
        <taxon>Streptophyta</taxon>
        <taxon>Embryophyta</taxon>
        <taxon>Tracheophyta</taxon>
        <taxon>Spermatophyta</taxon>
        <taxon>Magnoliopsida</taxon>
        <taxon>Liliopsida</taxon>
        <taxon>Poales</taxon>
        <taxon>Poaceae</taxon>
        <taxon>BOP clade</taxon>
        <taxon>Pooideae</taxon>
        <taxon>Triticodae</taxon>
        <taxon>Triticeae</taxon>
        <taxon>Triticinae</taxon>
        <taxon>Triticum</taxon>
    </lineage>
</organism>
<keyword evidence="2" id="KW-1185">Reference proteome</keyword>
<dbReference type="Gramene" id="TuG1812G0300002897.01.T03">
    <property type="protein sequence ID" value="TuG1812G0300002897.01.T03"/>
    <property type="gene ID" value="TuG1812G0300002897.01"/>
</dbReference>
<dbReference type="AlphaFoldDB" id="A0A8R7PTN0"/>
<name>A0A8R7PTN0_TRIUA</name>
<dbReference type="Proteomes" id="UP000015106">
    <property type="component" value="Chromosome 3"/>
</dbReference>
<protein>
    <submittedName>
        <fullName evidence="1">Uncharacterized protein</fullName>
    </submittedName>
</protein>
<evidence type="ECO:0000313" key="1">
    <source>
        <dbReference type="EnsemblPlants" id="TuG1812G0300002897.01.T03"/>
    </source>
</evidence>
<reference evidence="1" key="3">
    <citation type="submission" date="2022-06" db="UniProtKB">
        <authorList>
            <consortium name="EnsemblPlants"/>
        </authorList>
    </citation>
    <scope>IDENTIFICATION</scope>
</reference>
<sequence length="140" mass="15931">MLIHCFHRLAWVLQHQMPKNHRNHQFRFSMILQFLRRHLLNLGNQALTRPSQARKGNKSGNKPQAGRPLCKTWSSPLYLETTECSNGPAFSLLDGCFLHADSDRTAALRHEWLILTWAKASASGAPVVKCGFYLDLTHTP</sequence>
<proteinExistence type="predicted"/>
<accession>A0A8R7PTN0</accession>